<dbReference type="Pfam" id="PF00392">
    <property type="entry name" value="GntR"/>
    <property type="match status" value="1"/>
</dbReference>
<dbReference type="PANTHER" id="PTHR43537">
    <property type="entry name" value="TRANSCRIPTIONAL REGULATOR, GNTR FAMILY"/>
    <property type="match status" value="1"/>
</dbReference>
<comment type="caution">
    <text evidence="5">The sequence shown here is derived from an EMBL/GenBank/DDBJ whole genome shotgun (WGS) entry which is preliminary data.</text>
</comment>
<evidence type="ECO:0000313" key="5">
    <source>
        <dbReference type="EMBL" id="TCZ78212.1"/>
    </source>
</evidence>
<dbReference type="Pfam" id="PF07729">
    <property type="entry name" value="FCD"/>
    <property type="match status" value="1"/>
</dbReference>
<dbReference type="PANTHER" id="PTHR43537:SF24">
    <property type="entry name" value="GLUCONATE OPERON TRANSCRIPTIONAL REPRESSOR"/>
    <property type="match status" value="1"/>
</dbReference>
<dbReference type="InterPro" id="IPR036388">
    <property type="entry name" value="WH-like_DNA-bd_sf"/>
</dbReference>
<dbReference type="GO" id="GO:0003700">
    <property type="term" value="F:DNA-binding transcription factor activity"/>
    <property type="evidence" value="ECO:0007669"/>
    <property type="project" value="InterPro"/>
</dbReference>
<dbReference type="PROSITE" id="PS50949">
    <property type="entry name" value="HTH_GNTR"/>
    <property type="match status" value="1"/>
</dbReference>
<accession>A0A4V2WP71</accession>
<dbReference type="Gene3D" id="1.10.10.10">
    <property type="entry name" value="Winged helix-like DNA-binding domain superfamily/Winged helix DNA-binding domain"/>
    <property type="match status" value="1"/>
</dbReference>
<dbReference type="InterPro" id="IPR036390">
    <property type="entry name" value="WH_DNA-bd_sf"/>
</dbReference>
<organism evidence="5 6">
    <name type="scientific">Paenibacillus albiflavus</name>
    <dbReference type="NCBI Taxonomy" id="2545760"/>
    <lineage>
        <taxon>Bacteria</taxon>
        <taxon>Bacillati</taxon>
        <taxon>Bacillota</taxon>
        <taxon>Bacilli</taxon>
        <taxon>Bacillales</taxon>
        <taxon>Paenibacillaceae</taxon>
        <taxon>Paenibacillus</taxon>
    </lineage>
</organism>
<keyword evidence="3" id="KW-0804">Transcription</keyword>
<evidence type="ECO:0000256" key="2">
    <source>
        <dbReference type="ARBA" id="ARBA00023125"/>
    </source>
</evidence>
<dbReference type="SMART" id="SM00895">
    <property type="entry name" value="FCD"/>
    <property type="match status" value="1"/>
</dbReference>
<dbReference type="SMART" id="SM00345">
    <property type="entry name" value="HTH_GNTR"/>
    <property type="match status" value="1"/>
</dbReference>
<evidence type="ECO:0000256" key="1">
    <source>
        <dbReference type="ARBA" id="ARBA00023015"/>
    </source>
</evidence>
<dbReference type="SUPFAM" id="SSF46785">
    <property type="entry name" value="Winged helix' DNA-binding domain"/>
    <property type="match status" value="1"/>
</dbReference>
<keyword evidence="2" id="KW-0238">DNA-binding</keyword>
<gene>
    <name evidence="5" type="ORF">E0485_08800</name>
</gene>
<dbReference type="InterPro" id="IPR000524">
    <property type="entry name" value="Tscrpt_reg_HTH_GntR"/>
</dbReference>
<dbReference type="CDD" id="cd07377">
    <property type="entry name" value="WHTH_GntR"/>
    <property type="match status" value="1"/>
</dbReference>
<evidence type="ECO:0000256" key="3">
    <source>
        <dbReference type="ARBA" id="ARBA00023163"/>
    </source>
</evidence>
<dbReference type="InterPro" id="IPR008920">
    <property type="entry name" value="TF_FadR/GntR_C"/>
</dbReference>
<feature type="domain" description="HTH gntR-type" evidence="4">
    <location>
        <begin position="17"/>
        <end position="83"/>
    </location>
</feature>
<dbReference type="RefSeq" id="WP_132417649.1">
    <property type="nucleotide sequence ID" value="NZ_SKFG01000006.1"/>
</dbReference>
<dbReference type="Gene3D" id="1.20.120.530">
    <property type="entry name" value="GntR ligand-binding domain-like"/>
    <property type="match status" value="1"/>
</dbReference>
<reference evidence="5 6" key="1">
    <citation type="submission" date="2019-03" db="EMBL/GenBank/DDBJ databases">
        <authorList>
            <person name="Kim M.K.M."/>
        </authorList>
    </citation>
    <scope>NUCLEOTIDE SEQUENCE [LARGE SCALE GENOMIC DNA]</scope>
    <source>
        <strain evidence="5 6">18JY21-1</strain>
    </source>
</reference>
<evidence type="ECO:0000313" key="6">
    <source>
        <dbReference type="Proteomes" id="UP000295418"/>
    </source>
</evidence>
<dbReference type="InterPro" id="IPR011711">
    <property type="entry name" value="GntR_C"/>
</dbReference>
<dbReference type="PRINTS" id="PR00035">
    <property type="entry name" value="HTHGNTR"/>
</dbReference>
<dbReference type="GO" id="GO:0003677">
    <property type="term" value="F:DNA binding"/>
    <property type="evidence" value="ECO:0007669"/>
    <property type="project" value="UniProtKB-KW"/>
</dbReference>
<protein>
    <submittedName>
        <fullName evidence="5">GntR family transcriptional regulator</fullName>
    </submittedName>
</protein>
<keyword evidence="1" id="KW-0805">Transcription regulation</keyword>
<evidence type="ECO:0000259" key="4">
    <source>
        <dbReference type="PROSITE" id="PS50949"/>
    </source>
</evidence>
<proteinExistence type="predicted"/>
<name>A0A4V2WP71_9BACL</name>
<dbReference type="EMBL" id="SKFG01000006">
    <property type="protein sequence ID" value="TCZ78212.1"/>
    <property type="molecule type" value="Genomic_DNA"/>
</dbReference>
<dbReference type="Proteomes" id="UP000295418">
    <property type="component" value="Unassembled WGS sequence"/>
</dbReference>
<dbReference type="OrthoDB" id="368257at2"/>
<keyword evidence="6" id="KW-1185">Reference proteome</keyword>
<dbReference type="SUPFAM" id="SSF48008">
    <property type="entry name" value="GntR ligand-binding domain-like"/>
    <property type="match status" value="1"/>
</dbReference>
<dbReference type="AlphaFoldDB" id="A0A4V2WP71"/>
<sequence length="249" mass="29088">MAESRKSLYPSKWLSKASAGDRVACELRMRIISGEIESGSILSENKLAADFDVSRSPIREALKILASENIIRLERMGAVVIGLSEKEIEEIYDVRLLIESFVFERLVRIDTNELVMELCKILEMMKVSIKYKDADEFSYQDVLFHETIIRAANHSYILMIWNNLKPVMESFILLSMRMRLEEKYEDFARIIKNHELYIEAVKTKNRDLMIKSLHENFDDVQGKVEDLWMSQQMLSKGVIQQDEHDEQDD</sequence>